<sequence>MVYNVVPYLSHAKCFGCLAFASTNGEQRAKLSHRATKFAFLGYKDEPKGYTLFDRD</sequence>
<protein>
    <recommendedName>
        <fullName evidence="1">Retroviral polymerase SH3-like domain-containing protein</fullName>
    </recommendedName>
</protein>
<dbReference type="AlphaFoldDB" id="A0A0L9TRD4"/>
<proteinExistence type="predicted"/>
<evidence type="ECO:0000259" key="1">
    <source>
        <dbReference type="Pfam" id="PF25597"/>
    </source>
</evidence>
<reference evidence="3" key="1">
    <citation type="journal article" date="2015" name="Proc. Natl. Acad. Sci. U.S.A.">
        <title>Genome sequencing of adzuki bean (Vigna angularis) provides insight into high starch and low fat accumulation and domestication.</title>
        <authorList>
            <person name="Yang K."/>
            <person name="Tian Z."/>
            <person name="Chen C."/>
            <person name="Luo L."/>
            <person name="Zhao B."/>
            <person name="Wang Z."/>
            <person name="Yu L."/>
            <person name="Li Y."/>
            <person name="Sun Y."/>
            <person name="Li W."/>
            <person name="Chen Y."/>
            <person name="Li Y."/>
            <person name="Zhang Y."/>
            <person name="Ai D."/>
            <person name="Zhao J."/>
            <person name="Shang C."/>
            <person name="Ma Y."/>
            <person name="Wu B."/>
            <person name="Wang M."/>
            <person name="Gao L."/>
            <person name="Sun D."/>
            <person name="Zhang P."/>
            <person name="Guo F."/>
            <person name="Wang W."/>
            <person name="Li Y."/>
            <person name="Wang J."/>
            <person name="Varshney R.K."/>
            <person name="Wang J."/>
            <person name="Ling H.Q."/>
            <person name="Wan P."/>
        </authorList>
    </citation>
    <scope>NUCLEOTIDE SEQUENCE</scope>
    <source>
        <strain evidence="3">cv. Jingnong 6</strain>
    </source>
</reference>
<evidence type="ECO:0000313" key="3">
    <source>
        <dbReference type="Proteomes" id="UP000053144"/>
    </source>
</evidence>
<dbReference type="Gramene" id="KOM33148">
    <property type="protein sequence ID" value="KOM33148"/>
    <property type="gene ID" value="LR48_Vigan01g270400"/>
</dbReference>
<evidence type="ECO:0000313" key="2">
    <source>
        <dbReference type="EMBL" id="KOM33148.1"/>
    </source>
</evidence>
<name>A0A0L9TRD4_PHAAN</name>
<dbReference type="EMBL" id="CM003371">
    <property type="protein sequence ID" value="KOM33148.1"/>
    <property type="molecule type" value="Genomic_DNA"/>
</dbReference>
<gene>
    <name evidence="2" type="ORF">LR48_Vigan01g270400</name>
</gene>
<accession>A0A0L9TRD4</accession>
<dbReference type="Proteomes" id="UP000053144">
    <property type="component" value="Chromosome 1"/>
</dbReference>
<organism evidence="2 3">
    <name type="scientific">Phaseolus angularis</name>
    <name type="common">Azuki bean</name>
    <name type="synonym">Vigna angularis</name>
    <dbReference type="NCBI Taxonomy" id="3914"/>
    <lineage>
        <taxon>Eukaryota</taxon>
        <taxon>Viridiplantae</taxon>
        <taxon>Streptophyta</taxon>
        <taxon>Embryophyta</taxon>
        <taxon>Tracheophyta</taxon>
        <taxon>Spermatophyta</taxon>
        <taxon>Magnoliopsida</taxon>
        <taxon>eudicotyledons</taxon>
        <taxon>Gunneridae</taxon>
        <taxon>Pentapetalae</taxon>
        <taxon>rosids</taxon>
        <taxon>fabids</taxon>
        <taxon>Fabales</taxon>
        <taxon>Fabaceae</taxon>
        <taxon>Papilionoideae</taxon>
        <taxon>50 kb inversion clade</taxon>
        <taxon>NPAAA clade</taxon>
        <taxon>indigoferoid/millettioid clade</taxon>
        <taxon>Phaseoleae</taxon>
        <taxon>Vigna</taxon>
    </lineage>
</organism>
<feature type="domain" description="Retroviral polymerase SH3-like" evidence="1">
    <location>
        <begin position="17"/>
        <end position="55"/>
    </location>
</feature>
<dbReference type="InterPro" id="IPR057670">
    <property type="entry name" value="SH3_retrovirus"/>
</dbReference>
<dbReference type="Pfam" id="PF25597">
    <property type="entry name" value="SH3_retrovirus"/>
    <property type="match status" value="1"/>
</dbReference>